<dbReference type="SUPFAM" id="SSF52087">
    <property type="entry name" value="CRAL/TRIO domain"/>
    <property type="match status" value="1"/>
</dbReference>
<dbReference type="CDD" id="cd00170">
    <property type="entry name" value="SEC14"/>
    <property type="match status" value="1"/>
</dbReference>
<dbReference type="SUPFAM" id="SSF46938">
    <property type="entry name" value="CRAL/TRIO N-terminal domain"/>
    <property type="match status" value="1"/>
</dbReference>
<dbReference type="SMART" id="SM01100">
    <property type="entry name" value="CRAL_TRIO_N"/>
    <property type="match status" value="1"/>
</dbReference>
<dbReference type="Gene3D" id="1.10.8.20">
    <property type="entry name" value="N-terminal domain of phosphatidylinositol transfer protein sec14p"/>
    <property type="match status" value="1"/>
</dbReference>
<dbReference type="PRINTS" id="PR00180">
    <property type="entry name" value="CRETINALDHBP"/>
</dbReference>
<keyword evidence="3" id="KW-1185">Reference proteome</keyword>
<reference evidence="2" key="2">
    <citation type="submission" date="2025-09" db="UniProtKB">
        <authorList>
            <consortium name="Ensembl"/>
        </authorList>
    </citation>
    <scope>IDENTIFICATION</scope>
</reference>
<dbReference type="SMART" id="SM00516">
    <property type="entry name" value="SEC14"/>
    <property type="match status" value="1"/>
</dbReference>
<protein>
    <submittedName>
        <fullName evidence="2">Tocopherol (alpha) transfer protein-like</fullName>
    </submittedName>
</protein>
<dbReference type="Ensembl" id="ENSEBUT00000003184.1">
    <property type="protein sequence ID" value="ENSEBUP00000002822.1"/>
    <property type="gene ID" value="ENSEBUG00000002130.1"/>
</dbReference>
<dbReference type="Gene3D" id="3.40.525.10">
    <property type="entry name" value="CRAL-TRIO lipid binding domain"/>
    <property type="match status" value="1"/>
</dbReference>
<dbReference type="InterPro" id="IPR001251">
    <property type="entry name" value="CRAL-TRIO_dom"/>
</dbReference>
<name>A0A8C4PXG7_EPTBU</name>
<dbReference type="PANTHER" id="PTHR10174">
    <property type="entry name" value="ALPHA-TOCOPHEROL TRANSFER PROTEIN-RELATED"/>
    <property type="match status" value="1"/>
</dbReference>
<evidence type="ECO:0000313" key="3">
    <source>
        <dbReference type="Proteomes" id="UP000694388"/>
    </source>
</evidence>
<dbReference type="OMA" id="VQCDDSM"/>
<dbReference type="Pfam" id="PF00650">
    <property type="entry name" value="CRAL_TRIO"/>
    <property type="match status" value="1"/>
</dbReference>
<dbReference type="Gene3D" id="1.20.5.1200">
    <property type="entry name" value="Alpha-tocopherol transfer"/>
    <property type="match status" value="1"/>
</dbReference>
<accession>A0A8C4PXG7</accession>
<dbReference type="GO" id="GO:1902936">
    <property type="term" value="F:phosphatidylinositol bisphosphate binding"/>
    <property type="evidence" value="ECO:0007669"/>
    <property type="project" value="TreeGrafter"/>
</dbReference>
<dbReference type="PROSITE" id="PS50191">
    <property type="entry name" value="CRAL_TRIO"/>
    <property type="match status" value="1"/>
</dbReference>
<proteinExistence type="predicted"/>
<evidence type="ECO:0000259" key="1">
    <source>
        <dbReference type="PROSITE" id="PS50191"/>
    </source>
</evidence>
<dbReference type="Proteomes" id="UP000694388">
    <property type="component" value="Unplaced"/>
</dbReference>
<dbReference type="GO" id="GO:0016020">
    <property type="term" value="C:membrane"/>
    <property type="evidence" value="ECO:0007669"/>
    <property type="project" value="TreeGrafter"/>
</dbReference>
<evidence type="ECO:0000313" key="2">
    <source>
        <dbReference type="Ensembl" id="ENSEBUP00000002822.1"/>
    </source>
</evidence>
<dbReference type="AlphaFoldDB" id="A0A8C4PXG7"/>
<reference evidence="2" key="1">
    <citation type="submission" date="2025-08" db="UniProtKB">
        <authorList>
            <consortium name="Ensembl"/>
        </authorList>
    </citation>
    <scope>IDENTIFICATION</scope>
</reference>
<dbReference type="GeneTree" id="ENSGT00940000155407"/>
<dbReference type="InterPro" id="IPR036273">
    <property type="entry name" value="CRAL/TRIO_N_dom_sf"/>
</dbReference>
<feature type="domain" description="CRAL-TRIO" evidence="1">
    <location>
        <begin position="104"/>
        <end position="268"/>
    </location>
</feature>
<dbReference type="Pfam" id="PF03765">
    <property type="entry name" value="CRAL_TRIO_N"/>
    <property type="match status" value="1"/>
</dbReference>
<sequence length="329" mass="38332">MSLKIVSPHRVMAAVREKYVCKLSPELQKKALVELNEDPAKRPAAIQALREQLAMRPDLHTRNDDGFLLRFLRARKFNEERAFNLIENYYKCRKIWPDVFQDFRPSTIRKVLDGFLTVLPKADSGGQRIILLRHGKWNPLENSLVDNFRAMIMTLEKLIESEETQVNGIVMLADFKDIGMAQVMHFNPYFAKRITTVTQDAFPVRIKHNHVINEPIIFKALHAIIRPFMKEKMRKRMVVHGSDMTSLHQYISPEALPYEYGGEDGFLDNSIWKQTLMSSENYFLEEFSDIELGESENPDDVLTAEEKLLEIEFKKALEEAGPEEEWTRF</sequence>
<dbReference type="InterPro" id="IPR011074">
    <property type="entry name" value="CRAL/TRIO_N_dom"/>
</dbReference>
<dbReference type="PANTHER" id="PTHR10174:SF130">
    <property type="entry name" value="ALPHA-TOCOPHEROL TRANSFER PROTEIN-LIKE"/>
    <property type="match status" value="1"/>
</dbReference>
<organism evidence="2 3">
    <name type="scientific">Eptatretus burgeri</name>
    <name type="common">Inshore hagfish</name>
    <dbReference type="NCBI Taxonomy" id="7764"/>
    <lineage>
        <taxon>Eukaryota</taxon>
        <taxon>Metazoa</taxon>
        <taxon>Chordata</taxon>
        <taxon>Craniata</taxon>
        <taxon>Vertebrata</taxon>
        <taxon>Cyclostomata</taxon>
        <taxon>Myxini</taxon>
        <taxon>Myxiniformes</taxon>
        <taxon>Myxinidae</taxon>
        <taxon>Eptatretinae</taxon>
        <taxon>Eptatretus</taxon>
    </lineage>
</organism>
<dbReference type="InterPro" id="IPR036865">
    <property type="entry name" value="CRAL-TRIO_dom_sf"/>
</dbReference>